<evidence type="ECO:0000256" key="4">
    <source>
        <dbReference type="RuleBase" id="RU003719"/>
    </source>
</evidence>
<keyword evidence="2 4" id="KW-0560">Oxidoreductase</keyword>
<dbReference type="CDD" id="cd12169">
    <property type="entry name" value="PGDH_like_1"/>
    <property type="match status" value="1"/>
</dbReference>
<feature type="domain" description="D-isomer specific 2-hydroxyacid dehydrogenase catalytic" evidence="5">
    <location>
        <begin position="22"/>
        <end position="315"/>
    </location>
</feature>
<feature type="domain" description="D-isomer specific 2-hydroxyacid dehydrogenase NAD-binding" evidence="6">
    <location>
        <begin position="110"/>
        <end position="288"/>
    </location>
</feature>
<dbReference type="PANTHER" id="PTHR42789:SF1">
    <property type="entry name" value="D-ISOMER SPECIFIC 2-HYDROXYACID DEHYDROGENASE FAMILY PROTEIN (AFU_ORTHOLOGUE AFUA_6G10090)"/>
    <property type="match status" value="1"/>
</dbReference>
<evidence type="ECO:0000256" key="1">
    <source>
        <dbReference type="ARBA" id="ARBA00005854"/>
    </source>
</evidence>
<sequence length="320" mass="33854">MRIAVLDDYAGVAAGLADWASLGADVTFFRDTLKDEAALAARLAPFDILCVMRERTPLPASLLRQLPQLRLIVTSGPRNLSIDLDAATEAGITVCGTQSRKTTTSELAMLLLLALARNLMPESRSLAAGGWQVGLGRDLHGMTLGLVGLGNIGQQMAALGRAFGMQICAWSPNLTPARCAELGVAHCPSLPALVAQSDAVSVHMVLSDRTEGLIGPEALASMKPDGMLINTSRGPLVQTAALLSALRAEPGRRAALDVFDEEPLPADHALRDADLIGRGQLLLTPHLGYVTRATWALFYSQTVEAIAAWQAGAPIRKLTP</sequence>
<dbReference type="InterPro" id="IPR036291">
    <property type="entry name" value="NAD(P)-bd_dom_sf"/>
</dbReference>
<evidence type="ECO:0000259" key="5">
    <source>
        <dbReference type="Pfam" id="PF00389"/>
    </source>
</evidence>
<reference evidence="8" key="1">
    <citation type="journal article" date="2019" name="Int. J. Syst. Evol. Microbiol.">
        <title>The Global Catalogue of Microorganisms (GCM) 10K type strain sequencing project: providing services to taxonomists for standard genome sequencing and annotation.</title>
        <authorList>
            <consortium name="The Broad Institute Genomics Platform"/>
            <consortium name="The Broad Institute Genome Sequencing Center for Infectious Disease"/>
            <person name="Wu L."/>
            <person name="Ma J."/>
        </authorList>
    </citation>
    <scope>NUCLEOTIDE SEQUENCE [LARGE SCALE GENOMIC DNA]</scope>
    <source>
        <strain evidence="8">CGMCC 4.7242</strain>
    </source>
</reference>
<keyword evidence="3" id="KW-0520">NAD</keyword>
<dbReference type="InterPro" id="IPR050857">
    <property type="entry name" value="D-2-hydroxyacid_DH"/>
</dbReference>
<dbReference type="SUPFAM" id="SSF52283">
    <property type="entry name" value="Formate/glycerate dehydrogenase catalytic domain-like"/>
    <property type="match status" value="1"/>
</dbReference>
<dbReference type="RefSeq" id="WP_390259172.1">
    <property type="nucleotide sequence ID" value="NZ_JBHUGH010000002.1"/>
</dbReference>
<comment type="similarity">
    <text evidence="1 4">Belongs to the D-isomer specific 2-hydroxyacid dehydrogenase family.</text>
</comment>
<name>A0ABW4S0Z7_9RHOB</name>
<evidence type="ECO:0000259" key="6">
    <source>
        <dbReference type="Pfam" id="PF02826"/>
    </source>
</evidence>
<evidence type="ECO:0000256" key="2">
    <source>
        <dbReference type="ARBA" id="ARBA00023002"/>
    </source>
</evidence>
<dbReference type="PANTHER" id="PTHR42789">
    <property type="entry name" value="D-ISOMER SPECIFIC 2-HYDROXYACID DEHYDROGENASE FAMILY PROTEIN (AFU_ORTHOLOGUE AFUA_6G10090)"/>
    <property type="match status" value="1"/>
</dbReference>
<evidence type="ECO:0000313" key="8">
    <source>
        <dbReference type="Proteomes" id="UP001597353"/>
    </source>
</evidence>
<dbReference type="Pfam" id="PF00389">
    <property type="entry name" value="2-Hacid_dh"/>
    <property type="match status" value="1"/>
</dbReference>
<dbReference type="Gene3D" id="3.40.50.720">
    <property type="entry name" value="NAD(P)-binding Rossmann-like Domain"/>
    <property type="match status" value="2"/>
</dbReference>
<dbReference type="InterPro" id="IPR006140">
    <property type="entry name" value="D-isomer_DH_NAD-bd"/>
</dbReference>
<dbReference type="SUPFAM" id="SSF51735">
    <property type="entry name" value="NAD(P)-binding Rossmann-fold domains"/>
    <property type="match status" value="1"/>
</dbReference>
<comment type="caution">
    <text evidence="7">The sequence shown here is derived from an EMBL/GenBank/DDBJ whole genome shotgun (WGS) entry which is preliminary data.</text>
</comment>
<dbReference type="Proteomes" id="UP001597353">
    <property type="component" value="Unassembled WGS sequence"/>
</dbReference>
<accession>A0ABW4S0Z7</accession>
<dbReference type="EMBL" id="JBHUGH010000002">
    <property type="protein sequence ID" value="MFD1911064.1"/>
    <property type="molecule type" value="Genomic_DNA"/>
</dbReference>
<dbReference type="InterPro" id="IPR006139">
    <property type="entry name" value="D-isomer_2_OHA_DH_cat_dom"/>
</dbReference>
<protein>
    <submittedName>
        <fullName evidence="7">D-2-hydroxyacid dehydrogenase family protein</fullName>
    </submittedName>
</protein>
<gene>
    <name evidence="7" type="ORF">ACFSGJ_02410</name>
</gene>
<keyword evidence="8" id="KW-1185">Reference proteome</keyword>
<evidence type="ECO:0000256" key="3">
    <source>
        <dbReference type="ARBA" id="ARBA00023027"/>
    </source>
</evidence>
<evidence type="ECO:0000313" key="7">
    <source>
        <dbReference type="EMBL" id="MFD1911064.1"/>
    </source>
</evidence>
<organism evidence="7 8">
    <name type="scientific">Halodurantibacterium flavum</name>
    <dbReference type="NCBI Taxonomy" id="1382802"/>
    <lineage>
        <taxon>Bacteria</taxon>
        <taxon>Pseudomonadati</taxon>
        <taxon>Pseudomonadota</taxon>
        <taxon>Alphaproteobacteria</taxon>
        <taxon>Rhodobacterales</taxon>
        <taxon>Paracoccaceae</taxon>
        <taxon>Halodurantibacterium</taxon>
    </lineage>
</organism>
<dbReference type="Pfam" id="PF02826">
    <property type="entry name" value="2-Hacid_dh_C"/>
    <property type="match status" value="1"/>
</dbReference>
<proteinExistence type="inferred from homology"/>